<evidence type="ECO:0000313" key="8">
    <source>
        <dbReference type="Proteomes" id="UP000523007"/>
    </source>
</evidence>
<comment type="similarity">
    <text evidence="2">Belongs to the acyl-CoA dehydrogenase family.</text>
</comment>
<evidence type="ECO:0000256" key="2">
    <source>
        <dbReference type="ARBA" id="ARBA00009347"/>
    </source>
</evidence>
<sequence>MSATRPIERFVHDDEHRMLLDTIHGLSQERPVRAGDAGGGADERIDAARAELVRLGLWSLSLAEEQGGGGADAATVALATAAIGAAWPALGVALAHAHAAGAALAGDSAGRSVLAGVAAQGRGIAVVDLAGDSATSHDDGTIEVMRVDAAAPAPDLVVLVDDGTVALVPADRVEFGAPLARTGLDGAGSVPATTSLDRAAARFGADVRLVRRTLYQGLTAVAAGIAETAAHDAMAYAGERVQFGGPLTALPAVRDSLHTLLAGASDALTAAFAHPRDTTAAAALLDRTLEAAVDVASGAVQAHGGYGFLAEYPAEGRLRDAISLRAVADIGAVRERAAQAAAGPDDPGAVSRSA</sequence>
<dbReference type="SUPFAM" id="SSF47203">
    <property type="entry name" value="Acyl-CoA dehydrogenase C-terminal domain-like"/>
    <property type="match status" value="1"/>
</dbReference>
<dbReference type="Gene3D" id="1.10.540.10">
    <property type="entry name" value="Acyl-CoA dehydrogenase/oxidase, N-terminal domain"/>
    <property type="match status" value="1"/>
</dbReference>
<dbReference type="InterPro" id="IPR036250">
    <property type="entry name" value="AcylCo_DH-like_C"/>
</dbReference>
<dbReference type="SUPFAM" id="SSF56645">
    <property type="entry name" value="Acyl-CoA dehydrogenase NM domain-like"/>
    <property type="match status" value="1"/>
</dbReference>
<evidence type="ECO:0000256" key="4">
    <source>
        <dbReference type="ARBA" id="ARBA00022827"/>
    </source>
</evidence>
<comment type="caution">
    <text evidence="7">The sequence shown here is derived from an EMBL/GenBank/DDBJ whole genome shotgun (WGS) entry which is preliminary data.</text>
</comment>
<dbReference type="EMBL" id="JACHJT010000002">
    <property type="protein sequence ID" value="MBB4935300.1"/>
    <property type="molecule type" value="Genomic_DNA"/>
</dbReference>
<protein>
    <submittedName>
        <fullName evidence="7">Alkylation response protein AidB-like acyl-CoA dehydrogenase</fullName>
    </submittedName>
</protein>
<dbReference type="Proteomes" id="UP000523007">
    <property type="component" value="Unassembled WGS sequence"/>
</dbReference>
<dbReference type="PANTHER" id="PTHR43884">
    <property type="entry name" value="ACYL-COA DEHYDROGENASE"/>
    <property type="match status" value="1"/>
</dbReference>
<dbReference type="GO" id="GO:0050660">
    <property type="term" value="F:flavin adenine dinucleotide binding"/>
    <property type="evidence" value="ECO:0007669"/>
    <property type="project" value="InterPro"/>
</dbReference>
<dbReference type="Pfam" id="PF02771">
    <property type="entry name" value="Acyl-CoA_dh_N"/>
    <property type="match status" value="1"/>
</dbReference>
<accession>A0A7W7RNJ2</accession>
<dbReference type="AlphaFoldDB" id="A0A7W7RNJ2"/>
<dbReference type="Pfam" id="PF00441">
    <property type="entry name" value="Acyl-CoA_dh_1"/>
    <property type="match status" value="1"/>
</dbReference>
<dbReference type="PANTHER" id="PTHR43884:SF12">
    <property type="entry name" value="ISOVALERYL-COA DEHYDROGENASE, MITOCHONDRIAL-RELATED"/>
    <property type="match status" value="1"/>
</dbReference>
<feature type="domain" description="Acyl-CoA dehydrogenase/oxidase N-terminal" evidence="6">
    <location>
        <begin position="14"/>
        <end position="101"/>
    </location>
</feature>
<evidence type="ECO:0000256" key="3">
    <source>
        <dbReference type="ARBA" id="ARBA00022630"/>
    </source>
</evidence>
<dbReference type="RefSeq" id="WP_184585049.1">
    <property type="nucleotide sequence ID" value="NZ_JACHJT010000002.1"/>
</dbReference>
<dbReference type="InterPro" id="IPR013786">
    <property type="entry name" value="AcylCoA_DH/ox_N"/>
</dbReference>
<organism evidence="7 8">
    <name type="scientific">Lipingzhangella halophila</name>
    <dbReference type="NCBI Taxonomy" id="1783352"/>
    <lineage>
        <taxon>Bacteria</taxon>
        <taxon>Bacillati</taxon>
        <taxon>Actinomycetota</taxon>
        <taxon>Actinomycetes</taxon>
        <taxon>Streptosporangiales</taxon>
        <taxon>Nocardiopsidaceae</taxon>
        <taxon>Lipingzhangella</taxon>
    </lineage>
</organism>
<feature type="domain" description="Acyl-CoA dehydrogenase/oxidase C-terminal" evidence="5">
    <location>
        <begin position="218"/>
        <end position="325"/>
    </location>
</feature>
<comment type="cofactor">
    <cofactor evidence="1">
        <name>FAD</name>
        <dbReference type="ChEBI" id="CHEBI:57692"/>
    </cofactor>
</comment>
<keyword evidence="3" id="KW-0285">Flavoprotein</keyword>
<name>A0A7W7RNJ2_9ACTN</name>
<evidence type="ECO:0000256" key="1">
    <source>
        <dbReference type="ARBA" id="ARBA00001974"/>
    </source>
</evidence>
<keyword evidence="4" id="KW-0274">FAD</keyword>
<dbReference type="GO" id="GO:0003995">
    <property type="term" value="F:acyl-CoA dehydrogenase activity"/>
    <property type="evidence" value="ECO:0007669"/>
    <property type="project" value="TreeGrafter"/>
</dbReference>
<evidence type="ECO:0000259" key="5">
    <source>
        <dbReference type="Pfam" id="PF00441"/>
    </source>
</evidence>
<dbReference type="Gene3D" id="1.20.140.10">
    <property type="entry name" value="Butyryl-CoA Dehydrogenase, subunit A, domain 3"/>
    <property type="match status" value="1"/>
</dbReference>
<dbReference type="InterPro" id="IPR009075">
    <property type="entry name" value="AcylCo_DH/oxidase_C"/>
</dbReference>
<dbReference type="InterPro" id="IPR037069">
    <property type="entry name" value="AcylCoA_DH/ox_N_sf"/>
</dbReference>
<proteinExistence type="inferred from homology"/>
<dbReference type="InterPro" id="IPR009100">
    <property type="entry name" value="AcylCoA_DH/oxidase_NM_dom_sf"/>
</dbReference>
<evidence type="ECO:0000313" key="7">
    <source>
        <dbReference type="EMBL" id="MBB4935300.1"/>
    </source>
</evidence>
<gene>
    <name evidence="7" type="ORF">F4561_006194</name>
</gene>
<keyword evidence="8" id="KW-1185">Reference proteome</keyword>
<evidence type="ECO:0000259" key="6">
    <source>
        <dbReference type="Pfam" id="PF02771"/>
    </source>
</evidence>
<reference evidence="7 8" key="1">
    <citation type="submission" date="2020-08" db="EMBL/GenBank/DDBJ databases">
        <title>Sequencing the genomes of 1000 actinobacteria strains.</title>
        <authorList>
            <person name="Klenk H.-P."/>
        </authorList>
    </citation>
    <scope>NUCLEOTIDE SEQUENCE [LARGE SCALE GENOMIC DNA]</scope>
    <source>
        <strain evidence="7 8">DSM 102030</strain>
    </source>
</reference>